<evidence type="ECO:0000256" key="2">
    <source>
        <dbReference type="SAM" id="Phobius"/>
    </source>
</evidence>
<name>A0ABY0V6F7_9ACTO</name>
<reference evidence="4 5" key="1">
    <citation type="submission" date="2016-10" db="EMBL/GenBank/DDBJ databases">
        <authorList>
            <person name="Varghese N."/>
            <person name="Submissions S."/>
        </authorList>
    </citation>
    <scope>NUCLEOTIDE SEQUENCE [LARGE SCALE GENOMIC DNA]</scope>
    <source>
        <strain evidence="4 5">DSM 9169</strain>
    </source>
</reference>
<proteinExistence type="predicted"/>
<dbReference type="Proteomes" id="UP000198976">
    <property type="component" value="Chromosome I"/>
</dbReference>
<organism evidence="4 5">
    <name type="scientific">Schaalia radingae</name>
    <dbReference type="NCBI Taxonomy" id="131110"/>
    <lineage>
        <taxon>Bacteria</taxon>
        <taxon>Bacillati</taxon>
        <taxon>Actinomycetota</taxon>
        <taxon>Actinomycetes</taxon>
        <taxon>Actinomycetales</taxon>
        <taxon>Actinomycetaceae</taxon>
        <taxon>Schaalia</taxon>
    </lineage>
</organism>
<dbReference type="NCBIfam" id="TIGR03769">
    <property type="entry name" value="P_ac_wall_RPT"/>
    <property type="match status" value="1"/>
</dbReference>
<feature type="region of interest" description="Disordered" evidence="1">
    <location>
        <begin position="346"/>
        <end position="365"/>
    </location>
</feature>
<feature type="region of interest" description="Disordered" evidence="1">
    <location>
        <begin position="250"/>
        <end position="315"/>
    </location>
</feature>
<evidence type="ECO:0000256" key="3">
    <source>
        <dbReference type="SAM" id="SignalP"/>
    </source>
</evidence>
<keyword evidence="2" id="KW-0472">Membrane</keyword>
<dbReference type="NCBIfam" id="NF038134">
    <property type="entry name" value="choice_anch_M"/>
    <property type="match status" value="1"/>
</dbReference>
<evidence type="ECO:0000256" key="1">
    <source>
        <dbReference type="SAM" id="MobiDB-lite"/>
    </source>
</evidence>
<sequence length="365" mass="37927">MTQSLISRLTSAALGALAATACLALPALSAPMDEADPALDQTVKADEPVSTDPTVISRGHVDIGPRVIDGTWQILARDDSAATPLWRTLDSVAIHVSDESMMDVPDTDDYAFLEGAQGKRAWVIPQTQQVDVPWVGWNTQDSAALKRMGTGATMTVERVEGPGRMWLFLQDGTFGAPRVLADSGANGADGSAGSTPAGEVWMEANTHVHANWVFSEPGVYLVHLRVAADDGAGNASSDATAQAVMRVAVGSQTDPHDALSAVPSTADPAVSQNASDQSGAGEQAGDNSASTAESTPPGVSSQDQSALKGPRDVSDSNTSVPLWIAIIAAVVLMGAGVAWLVSRAHRKQRAGSSLVNPQDSERTTR</sequence>
<feature type="compositionally biased region" description="Polar residues" evidence="1">
    <location>
        <begin position="270"/>
        <end position="305"/>
    </location>
</feature>
<accession>A0ABY0V6F7</accession>
<feature type="chain" id="PRO_5047428455" evidence="3">
    <location>
        <begin position="30"/>
        <end position="365"/>
    </location>
</feature>
<keyword evidence="2" id="KW-1133">Transmembrane helix</keyword>
<dbReference type="InterPro" id="IPR022435">
    <property type="entry name" value="Surface-anchored_actinobac"/>
</dbReference>
<feature type="signal peptide" evidence="3">
    <location>
        <begin position="1"/>
        <end position="29"/>
    </location>
</feature>
<evidence type="ECO:0000313" key="4">
    <source>
        <dbReference type="EMBL" id="SDT89566.1"/>
    </source>
</evidence>
<keyword evidence="3" id="KW-0732">Signal</keyword>
<gene>
    <name evidence="4" type="ORF">SAMN04489714_0659</name>
</gene>
<keyword evidence="5" id="KW-1185">Reference proteome</keyword>
<keyword evidence="2" id="KW-0812">Transmembrane</keyword>
<dbReference type="RefSeq" id="WP_092648392.1">
    <property type="nucleotide sequence ID" value="NZ_LT629792.1"/>
</dbReference>
<dbReference type="EMBL" id="LT629792">
    <property type="protein sequence ID" value="SDT89566.1"/>
    <property type="molecule type" value="Genomic_DNA"/>
</dbReference>
<protein>
    <submittedName>
        <fullName evidence="4">Surface-anchored protein</fullName>
    </submittedName>
</protein>
<evidence type="ECO:0000313" key="5">
    <source>
        <dbReference type="Proteomes" id="UP000198976"/>
    </source>
</evidence>
<feature type="transmembrane region" description="Helical" evidence="2">
    <location>
        <begin position="320"/>
        <end position="341"/>
    </location>
</feature>